<reference evidence="2 3" key="1">
    <citation type="submission" date="2021-06" db="EMBL/GenBank/DDBJ databases">
        <title>Caerostris extrusa draft genome.</title>
        <authorList>
            <person name="Kono N."/>
            <person name="Arakawa K."/>
        </authorList>
    </citation>
    <scope>NUCLEOTIDE SEQUENCE [LARGE SCALE GENOMIC DNA]</scope>
</reference>
<evidence type="ECO:0000313" key="3">
    <source>
        <dbReference type="Proteomes" id="UP001054945"/>
    </source>
</evidence>
<dbReference type="AlphaFoldDB" id="A0AAV4Q5Q1"/>
<organism evidence="2 3">
    <name type="scientific">Caerostris extrusa</name>
    <name type="common">Bark spider</name>
    <name type="synonym">Caerostris bankana</name>
    <dbReference type="NCBI Taxonomy" id="172846"/>
    <lineage>
        <taxon>Eukaryota</taxon>
        <taxon>Metazoa</taxon>
        <taxon>Ecdysozoa</taxon>
        <taxon>Arthropoda</taxon>
        <taxon>Chelicerata</taxon>
        <taxon>Arachnida</taxon>
        <taxon>Araneae</taxon>
        <taxon>Araneomorphae</taxon>
        <taxon>Entelegynae</taxon>
        <taxon>Araneoidea</taxon>
        <taxon>Araneidae</taxon>
        <taxon>Caerostris</taxon>
    </lineage>
</organism>
<proteinExistence type="predicted"/>
<dbReference type="Proteomes" id="UP001054945">
    <property type="component" value="Unassembled WGS sequence"/>
</dbReference>
<feature type="compositionally biased region" description="Basic and acidic residues" evidence="1">
    <location>
        <begin position="75"/>
        <end position="92"/>
    </location>
</feature>
<protein>
    <submittedName>
        <fullName evidence="2">Uncharacterized protein</fullName>
    </submittedName>
</protein>
<accession>A0AAV4Q5Q1</accession>
<evidence type="ECO:0000313" key="2">
    <source>
        <dbReference type="EMBL" id="GIY04375.1"/>
    </source>
</evidence>
<evidence type="ECO:0000256" key="1">
    <source>
        <dbReference type="SAM" id="MobiDB-lite"/>
    </source>
</evidence>
<dbReference type="EMBL" id="BPLR01005702">
    <property type="protein sequence ID" value="GIY04375.1"/>
    <property type="molecule type" value="Genomic_DNA"/>
</dbReference>
<feature type="region of interest" description="Disordered" evidence="1">
    <location>
        <begin position="75"/>
        <end position="130"/>
    </location>
</feature>
<gene>
    <name evidence="2" type="ORF">CEXT_485071</name>
</gene>
<keyword evidence="3" id="KW-1185">Reference proteome</keyword>
<name>A0AAV4Q5Q1_CAEEX</name>
<sequence>MRQPSFEDMTASSESLVRCSTHSDTEQVVAENCTCKWDYYYYTVVETVGIWGQLEVLFCMRDGEDRLTVKRSLTESKKKEQERIENPQKEINRTNNKPKRKRTLFTPQVPSLLQPPKTKEPPPGRSASNFLSRRDSARTTILTQFKACLVPNQLRSLSAPCSFFFDCWDWAARVRKLFFQRTVVFVGFWWSVEIVYW</sequence>
<comment type="caution">
    <text evidence="2">The sequence shown here is derived from an EMBL/GenBank/DDBJ whole genome shotgun (WGS) entry which is preliminary data.</text>
</comment>